<organism evidence="2 3">
    <name type="scientific">Strigomonas culicis</name>
    <dbReference type="NCBI Taxonomy" id="28005"/>
    <lineage>
        <taxon>Eukaryota</taxon>
        <taxon>Discoba</taxon>
        <taxon>Euglenozoa</taxon>
        <taxon>Kinetoplastea</taxon>
        <taxon>Metakinetoplastina</taxon>
        <taxon>Trypanosomatida</taxon>
        <taxon>Trypanosomatidae</taxon>
        <taxon>Strigomonadinae</taxon>
        <taxon>Strigomonas</taxon>
    </lineage>
</organism>
<feature type="region of interest" description="Disordered" evidence="1">
    <location>
        <begin position="42"/>
        <end position="64"/>
    </location>
</feature>
<proteinExistence type="predicted"/>
<name>S9TZ86_9TRYP</name>
<dbReference type="EMBL" id="ATMH01008435">
    <property type="protein sequence ID" value="EPY21919.1"/>
    <property type="molecule type" value="Genomic_DNA"/>
</dbReference>
<reference evidence="2 3" key="1">
    <citation type="journal article" date="2013" name="PLoS ONE">
        <title>Predicting the Proteins of Angomonas deanei, Strigomonas culicis and Their Respective Endosymbionts Reveals New Aspects of the Trypanosomatidae Family.</title>
        <authorList>
            <person name="Motta M.C."/>
            <person name="Martins A.C."/>
            <person name="de Souza S.S."/>
            <person name="Catta-Preta C.M."/>
            <person name="Silva R."/>
            <person name="Klein C.C."/>
            <person name="de Almeida L.G."/>
            <person name="de Lima Cunha O."/>
            <person name="Ciapina L.P."/>
            <person name="Brocchi M."/>
            <person name="Colabardini A.C."/>
            <person name="de Araujo Lima B."/>
            <person name="Machado C.R."/>
            <person name="de Almeida Soares C.M."/>
            <person name="Probst C.M."/>
            <person name="de Menezes C.B."/>
            <person name="Thompson C.E."/>
            <person name="Bartholomeu D.C."/>
            <person name="Gradia D.F."/>
            <person name="Pavoni D.P."/>
            <person name="Grisard E.C."/>
            <person name="Fantinatti-Garboggini F."/>
            <person name="Marchini F.K."/>
            <person name="Rodrigues-Luiz G.F."/>
            <person name="Wagner G."/>
            <person name="Goldman G.H."/>
            <person name="Fietto J.L."/>
            <person name="Elias M.C."/>
            <person name="Goldman M.H."/>
            <person name="Sagot M.F."/>
            <person name="Pereira M."/>
            <person name="Stoco P.H."/>
            <person name="de Mendonca-Neto R.P."/>
            <person name="Teixeira S.M."/>
            <person name="Maciel T.E."/>
            <person name="de Oliveira Mendes T.A."/>
            <person name="Urmenyi T.P."/>
            <person name="de Souza W."/>
            <person name="Schenkman S."/>
            <person name="de Vasconcelos A.T."/>
        </authorList>
    </citation>
    <scope>NUCLEOTIDE SEQUENCE [LARGE SCALE GENOMIC DNA]</scope>
</reference>
<sequence length="455" mass="50286">MASSVGVEGGNLQNNSTDSVHLIRLSAHAVARLDEVPERKFDSNDLPVRSKSAHHPPKHSAGNPFHKMAAFLTTRLHTLSYQECEVRLIETLDGLHLEVRATASGRMLYVAPLATLVDVSSDSVIEKDTVVFSQVPDCFSPGVENSSFVVPVGKKKKPSTLKKGEIISTLFRAYGEIGLSLTFKAPRETGGVLSAKPFTKVDLRFLSTEERNRWHTFCAEAYMGLLVDSIRTGTETHTSADQGPALRLPQLPPADVINSYVNFFLSAPGEFEGDHADADGVCVSQVPCAGLLRMGRPGADLQRRRVTLVEGGGETADARRGDTTLVFHRTSVTQRLKMVPHLQMKARDMRVYAENEQFGTTFFIDHIRQTTTAASATDGVEAMHQAFSATSGAAAAYAVTYELRAERHSDREKWLRWFEVLMDEPVVFLSKARKEAYMEKEATHDMIQWGSSTMW</sequence>
<dbReference type="AlphaFoldDB" id="S9TZ86"/>
<accession>S9TZ86</accession>
<keyword evidence="3" id="KW-1185">Reference proteome</keyword>
<comment type="caution">
    <text evidence="2">The sequence shown here is derived from an EMBL/GenBank/DDBJ whole genome shotgun (WGS) entry which is preliminary data.</text>
</comment>
<dbReference type="Proteomes" id="UP000015354">
    <property type="component" value="Unassembled WGS sequence"/>
</dbReference>
<evidence type="ECO:0000256" key="1">
    <source>
        <dbReference type="SAM" id="MobiDB-lite"/>
    </source>
</evidence>
<gene>
    <name evidence="2" type="ORF">STCU_08435</name>
</gene>
<evidence type="ECO:0000313" key="3">
    <source>
        <dbReference type="Proteomes" id="UP000015354"/>
    </source>
</evidence>
<dbReference type="OrthoDB" id="265684at2759"/>
<protein>
    <submittedName>
        <fullName evidence="2">Uncharacterized protein</fullName>
    </submittedName>
</protein>
<evidence type="ECO:0000313" key="2">
    <source>
        <dbReference type="EMBL" id="EPY21919.1"/>
    </source>
</evidence>